<sequence length="43" mass="5101">MPELFLTAFLYLKPGQHSSILLYVALCSRRYLCYSKMWCGSFY</sequence>
<dbReference type="STRING" id="596324.TREVI0001_1619"/>
<reference evidence="1 2" key="1">
    <citation type="submission" date="2009-07" db="EMBL/GenBank/DDBJ databases">
        <authorList>
            <person name="Madupu R."/>
            <person name="Sebastian Y."/>
            <person name="Durkin A.S."/>
            <person name="Torralba M."/>
            <person name="Methe B."/>
            <person name="Sutton G.G."/>
            <person name="Strausberg R.L."/>
            <person name="Nelson K.E."/>
        </authorList>
    </citation>
    <scope>NUCLEOTIDE SEQUENCE [LARGE SCALE GENOMIC DNA]</scope>
    <source>
        <strain evidence="1 2">ATCC 35580</strain>
    </source>
</reference>
<dbReference type="AlphaFoldDB" id="C8PNB2"/>
<name>C8PNB2_9SPIR</name>
<accession>C8PNB2</accession>
<proteinExistence type="predicted"/>
<evidence type="ECO:0000313" key="2">
    <source>
        <dbReference type="Proteomes" id="UP000004509"/>
    </source>
</evidence>
<evidence type="ECO:0000313" key="1">
    <source>
        <dbReference type="EMBL" id="EEV21255.1"/>
    </source>
</evidence>
<comment type="caution">
    <text evidence="1">The sequence shown here is derived from an EMBL/GenBank/DDBJ whole genome shotgun (WGS) entry which is preliminary data.</text>
</comment>
<dbReference type="Proteomes" id="UP000004509">
    <property type="component" value="Unassembled WGS sequence"/>
</dbReference>
<gene>
    <name evidence="1" type="ORF">TREVI0001_1619</name>
</gene>
<organism evidence="1 2">
    <name type="scientific">Treponema vincentii ATCC 35580</name>
    <dbReference type="NCBI Taxonomy" id="596324"/>
    <lineage>
        <taxon>Bacteria</taxon>
        <taxon>Pseudomonadati</taxon>
        <taxon>Spirochaetota</taxon>
        <taxon>Spirochaetia</taxon>
        <taxon>Spirochaetales</taxon>
        <taxon>Treponemataceae</taxon>
        <taxon>Treponema</taxon>
    </lineage>
</organism>
<dbReference type="EMBL" id="ACYH01000012">
    <property type="protein sequence ID" value="EEV21255.1"/>
    <property type="molecule type" value="Genomic_DNA"/>
</dbReference>
<protein>
    <submittedName>
        <fullName evidence="1">Uncharacterized protein</fullName>
    </submittedName>
</protein>